<dbReference type="InterPro" id="IPR007527">
    <property type="entry name" value="Znf_SWIM"/>
</dbReference>
<evidence type="ECO:0000259" key="3">
    <source>
        <dbReference type="PROSITE" id="PS50966"/>
    </source>
</evidence>
<accession>A0ABP5GY52</accession>
<keyword evidence="1" id="KW-0479">Metal-binding</keyword>
<feature type="domain" description="SWIM-type" evidence="3">
    <location>
        <begin position="8"/>
        <end position="42"/>
    </location>
</feature>
<gene>
    <name evidence="4" type="ORF">GCM10009839_79370</name>
</gene>
<feature type="compositionally biased region" description="Low complexity" evidence="2">
    <location>
        <begin position="195"/>
        <end position="216"/>
    </location>
</feature>
<sequence>MQGKFPDGVMCLLPPGGLEAAECSCGAAGACRHVVAVVLAYQAACSASGSSGAEAVEEWSPGDFADAALEALLGKRSIASAKRRLATGYLARVHVATAEEPVPWVELPNCSVRFLVPRDLAYARSDARDDKDAIALAVWAWRVWSERAAELGDGHFAVGGASEADRPGASAVDLPADLPADPTADRPIDLPVGHSSSPSSDSSSSSSPSSTPSSDPLASVTDLAVDVFLNGVANLGAGFTPRLARVRRDLDAAGLRWPLLAADDLADQIAAHGERAARHRPELVADLLAELVARSRAAATAKGQPRSRVLGTGEAAEVALRRLRLTALGCRVQAIGDDRRVLVFLADPAAGIVLTLENRYPGPALGADLAGHRLAGSTVGTLAGGNVVTETAYRRADRRLRLAVNRIARSTVSQSGGAWDHLPPALLARDLDALAAEFDRLPPRLIRPRVDAEDVRVIELTQVTDLGYHPGSQTLTATVHGAAGGTAELAAEHRAVAPAALDALAEALTQNPRFISATVRRARGGLVLTPIAVVATGRVIVPDLTPGSGTTDLTAATTPTPDPLTTALESALTLLAETTHRGARHLPPTFTTRLTTTAHTLATTGLSHSATDLHTLSATLGPNPGRAAFDAWSNAAIRLITTAERR</sequence>
<feature type="region of interest" description="Disordered" evidence="2">
    <location>
        <begin position="167"/>
        <end position="217"/>
    </location>
</feature>
<dbReference type="EMBL" id="BAAAQN010000069">
    <property type="protein sequence ID" value="GAA2057924.1"/>
    <property type="molecule type" value="Genomic_DNA"/>
</dbReference>
<keyword evidence="1" id="KW-0862">Zinc</keyword>
<organism evidence="4 5">
    <name type="scientific">Catenulispora yoronensis</name>
    <dbReference type="NCBI Taxonomy" id="450799"/>
    <lineage>
        <taxon>Bacteria</taxon>
        <taxon>Bacillati</taxon>
        <taxon>Actinomycetota</taxon>
        <taxon>Actinomycetes</taxon>
        <taxon>Catenulisporales</taxon>
        <taxon>Catenulisporaceae</taxon>
        <taxon>Catenulispora</taxon>
    </lineage>
</organism>
<reference evidence="5" key="1">
    <citation type="journal article" date="2019" name="Int. J. Syst. Evol. Microbiol.">
        <title>The Global Catalogue of Microorganisms (GCM) 10K type strain sequencing project: providing services to taxonomists for standard genome sequencing and annotation.</title>
        <authorList>
            <consortium name="The Broad Institute Genomics Platform"/>
            <consortium name="The Broad Institute Genome Sequencing Center for Infectious Disease"/>
            <person name="Wu L."/>
            <person name="Ma J."/>
        </authorList>
    </citation>
    <scope>NUCLEOTIDE SEQUENCE [LARGE SCALE GENOMIC DNA]</scope>
    <source>
        <strain evidence="5">JCM 16014</strain>
    </source>
</reference>
<proteinExistence type="predicted"/>
<dbReference type="PROSITE" id="PS50966">
    <property type="entry name" value="ZF_SWIM"/>
    <property type="match status" value="1"/>
</dbReference>
<comment type="caution">
    <text evidence="4">The sequence shown here is derived from an EMBL/GenBank/DDBJ whole genome shotgun (WGS) entry which is preliminary data.</text>
</comment>
<protein>
    <recommendedName>
        <fullName evidence="3">SWIM-type domain-containing protein</fullName>
    </recommendedName>
</protein>
<dbReference type="Pfam" id="PF04434">
    <property type="entry name" value="SWIM"/>
    <property type="match status" value="1"/>
</dbReference>
<keyword evidence="1" id="KW-0863">Zinc-finger</keyword>
<dbReference type="Proteomes" id="UP001500751">
    <property type="component" value="Unassembled WGS sequence"/>
</dbReference>
<evidence type="ECO:0000313" key="4">
    <source>
        <dbReference type="EMBL" id="GAA2057924.1"/>
    </source>
</evidence>
<evidence type="ECO:0000256" key="1">
    <source>
        <dbReference type="PROSITE-ProRule" id="PRU00325"/>
    </source>
</evidence>
<keyword evidence="5" id="KW-1185">Reference proteome</keyword>
<name>A0ABP5GY52_9ACTN</name>
<evidence type="ECO:0000313" key="5">
    <source>
        <dbReference type="Proteomes" id="UP001500751"/>
    </source>
</evidence>
<evidence type="ECO:0000256" key="2">
    <source>
        <dbReference type="SAM" id="MobiDB-lite"/>
    </source>
</evidence>